<feature type="compositionally biased region" description="Basic and acidic residues" evidence="1">
    <location>
        <begin position="114"/>
        <end position="164"/>
    </location>
</feature>
<name>A0A538UDE4_UNCEI</name>
<evidence type="ECO:0000313" key="2">
    <source>
        <dbReference type="EMBL" id="TMQ73921.1"/>
    </source>
</evidence>
<gene>
    <name evidence="2" type="ORF">E6K81_02265</name>
</gene>
<evidence type="ECO:0000256" key="1">
    <source>
        <dbReference type="SAM" id="MobiDB-lite"/>
    </source>
</evidence>
<evidence type="ECO:0000313" key="3">
    <source>
        <dbReference type="Proteomes" id="UP000319771"/>
    </source>
</evidence>
<evidence type="ECO:0008006" key="4">
    <source>
        <dbReference type="Google" id="ProtNLM"/>
    </source>
</evidence>
<dbReference type="EMBL" id="VBPB01000032">
    <property type="protein sequence ID" value="TMQ73921.1"/>
    <property type="molecule type" value="Genomic_DNA"/>
</dbReference>
<dbReference type="AlphaFoldDB" id="A0A538UDE4"/>
<sequence>MRATRWGAVALGLLALGGCAYGFRTEAVSARYSPRTRPDASYFCYDCHGYRYFDPYYDYCMGYGFRYHWPEHPRTVVVYRDRYVRIKRDHPDYGRYRYRDGYRAEPRYREPRDYETWREEMKAKPRPDRTSGRKPRDREKPRHERGKTKDSKGDERKGPRDVESRSTLPGGNS</sequence>
<dbReference type="PROSITE" id="PS51257">
    <property type="entry name" value="PROKAR_LIPOPROTEIN"/>
    <property type="match status" value="1"/>
</dbReference>
<feature type="region of interest" description="Disordered" evidence="1">
    <location>
        <begin position="114"/>
        <end position="173"/>
    </location>
</feature>
<organism evidence="2 3">
    <name type="scientific">Eiseniibacteriota bacterium</name>
    <dbReference type="NCBI Taxonomy" id="2212470"/>
    <lineage>
        <taxon>Bacteria</taxon>
        <taxon>Candidatus Eiseniibacteriota</taxon>
    </lineage>
</organism>
<protein>
    <recommendedName>
        <fullName evidence="4">Lipoprotein</fullName>
    </recommendedName>
</protein>
<comment type="caution">
    <text evidence="2">The sequence shown here is derived from an EMBL/GenBank/DDBJ whole genome shotgun (WGS) entry which is preliminary data.</text>
</comment>
<proteinExistence type="predicted"/>
<dbReference type="Proteomes" id="UP000319771">
    <property type="component" value="Unassembled WGS sequence"/>
</dbReference>
<accession>A0A538UDE4</accession>
<reference evidence="2 3" key="1">
    <citation type="journal article" date="2019" name="Nat. Microbiol.">
        <title>Mediterranean grassland soil C-N compound turnover is dependent on rainfall and depth, and is mediated by genomically divergent microorganisms.</title>
        <authorList>
            <person name="Diamond S."/>
            <person name="Andeer P.F."/>
            <person name="Li Z."/>
            <person name="Crits-Christoph A."/>
            <person name="Burstein D."/>
            <person name="Anantharaman K."/>
            <person name="Lane K.R."/>
            <person name="Thomas B.C."/>
            <person name="Pan C."/>
            <person name="Northen T.R."/>
            <person name="Banfield J.F."/>
        </authorList>
    </citation>
    <scope>NUCLEOTIDE SEQUENCE [LARGE SCALE GENOMIC DNA]</scope>
    <source>
        <strain evidence="2">WS_11</strain>
    </source>
</reference>